<dbReference type="UniPathway" id="UPA00299"/>
<keyword evidence="5" id="KW-1185">Reference proteome</keyword>
<keyword evidence="3" id="KW-0460">Magnesium</keyword>
<protein>
    <recommendedName>
        <fullName evidence="3">Trehalose 6-phosphate phosphatase</fullName>
        <ecNumber evidence="3">3.1.3.12</ecNumber>
    </recommendedName>
</protein>
<dbReference type="InterPro" id="IPR003337">
    <property type="entry name" value="Trehalose_PPase"/>
</dbReference>
<evidence type="ECO:0000313" key="4">
    <source>
        <dbReference type="EMBL" id="GEO88656.1"/>
    </source>
</evidence>
<dbReference type="Proteomes" id="UP000321769">
    <property type="component" value="Unassembled WGS sequence"/>
</dbReference>
<dbReference type="PANTHER" id="PTHR43768">
    <property type="entry name" value="TREHALOSE 6-PHOSPHATE PHOSPHATASE"/>
    <property type="match status" value="1"/>
</dbReference>
<organism evidence="4 5">
    <name type="scientific">Aeromicrobium flavum</name>
    <dbReference type="NCBI Taxonomy" id="416568"/>
    <lineage>
        <taxon>Bacteria</taxon>
        <taxon>Bacillati</taxon>
        <taxon>Actinomycetota</taxon>
        <taxon>Actinomycetes</taxon>
        <taxon>Propionibacteriales</taxon>
        <taxon>Nocardioidaceae</taxon>
        <taxon>Aeromicrobium</taxon>
    </lineage>
</organism>
<dbReference type="EC" id="3.1.3.12" evidence="3"/>
<comment type="function">
    <text evidence="2 3">Removes the phosphate from trehalose 6-phosphate to produce free trehalose.</text>
</comment>
<dbReference type="AlphaFoldDB" id="A0A512HT75"/>
<dbReference type="GO" id="GO:0046872">
    <property type="term" value="F:metal ion binding"/>
    <property type="evidence" value="ECO:0007669"/>
    <property type="project" value="UniProtKB-KW"/>
</dbReference>
<evidence type="ECO:0000256" key="2">
    <source>
        <dbReference type="ARBA" id="ARBA00024179"/>
    </source>
</evidence>
<dbReference type="InterPro" id="IPR023214">
    <property type="entry name" value="HAD_sf"/>
</dbReference>
<dbReference type="Pfam" id="PF02358">
    <property type="entry name" value="Trehalose_PPase"/>
    <property type="match status" value="1"/>
</dbReference>
<comment type="catalytic activity">
    <reaction evidence="3">
        <text>alpha,alpha-trehalose 6-phosphate + H2O = alpha,alpha-trehalose + phosphate</text>
        <dbReference type="Rhea" id="RHEA:23420"/>
        <dbReference type="ChEBI" id="CHEBI:15377"/>
        <dbReference type="ChEBI" id="CHEBI:16551"/>
        <dbReference type="ChEBI" id="CHEBI:43474"/>
        <dbReference type="ChEBI" id="CHEBI:58429"/>
        <dbReference type="EC" id="3.1.3.12"/>
    </reaction>
</comment>
<evidence type="ECO:0000313" key="5">
    <source>
        <dbReference type="Proteomes" id="UP000321769"/>
    </source>
</evidence>
<dbReference type="Gene3D" id="3.30.70.1020">
    <property type="entry name" value="Trehalose-6-phosphate phosphatase related protein, domain 2"/>
    <property type="match status" value="1"/>
</dbReference>
<keyword evidence="1 3" id="KW-0378">Hydrolase</keyword>
<dbReference type="SUPFAM" id="SSF56784">
    <property type="entry name" value="HAD-like"/>
    <property type="match status" value="1"/>
</dbReference>
<dbReference type="GO" id="GO:0005992">
    <property type="term" value="P:trehalose biosynthetic process"/>
    <property type="evidence" value="ECO:0007669"/>
    <property type="project" value="UniProtKB-UniPathway"/>
</dbReference>
<dbReference type="GO" id="GO:0004805">
    <property type="term" value="F:trehalose-phosphatase activity"/>
    <property type="evidence" value="ECO:0007669"/>
    <property type="project" value="UniProtKB-EC"/>
</dbReference>
<comment type="pathway">
    <text evidence="3">Glycan biosynthesis; trehalose biosynthesis.</text>
</comment>
<gene>
    <name evidence="4" type="ORF">AFL01nite_09830</name>
</gene>
<dbReference type="EMBL" id="BJZQ01000003">
    <property type="protein sequence ID" value="GEO88656.1"/>
    <property type="molecule type" value="Genomic_DNA"/>
</dbReference>
<dbReference type="InterPro" id="IPR036412">
    <property type="entry name" value="HAD-like_sf"/>
</dbReference>
<comment type="caution">
    <text evidence="4">The sequence shown here is derived from an EMBL/GenBank/DDBJ whole genome shotgun (WGS) entry which is preliminary data.</text>
</comment>
<dbReference type="PANTHER" id="PTHR43768:SF3">
    <property type="entry name" value="TREHALOSE 6-PHOSPHATE PHOSPHATASE"/>
    <property type="match status" value="1"/>
</dbReference>
<reference evidence="4 5" key="1">
    <citation type="submission" date="2019-07" db="EMBL/GenBank/DDBJ databases">
        <title>Whole genome shotgun sequence of Aeromicrobium flavum NBRC 107625.</title>
        <authorList>
            <person name="Hosoyama A."/>
            <person name="Uohara A."/>
            <person name="Ohji S."/>
            <person name="Ichikawa N."/>
        </authorList>
    </citation>
    <scope>NUCLEOTIDE SEQUENCE [LARGE SCALE GENOMIC DNA]</scope>
    <source>
        <strain evidence="4 5">NBRC 107625</strain>
    </source>
</reference>
<keyword evidence="3" id="KW-0479">Metal-binding</keyword>
<evidence type="ECO:0000256" key="1">
    <source>
        <dbReference type="ARBA" id="ARBA00022801"/>
    </source>
</evidence>
<comment type="cofactor">
    <cofactor evidence="3">
        <name>Mg(2+)</name>
        <dbReference type="ChEBI" id="CHEBI:18420"/>
    </cofactor>
</comment>
<proteinExistence type="inferred from homology"/>
<evidence type="ECO:0000256" key="3">
    <source>
        <dbReference type="RuleBase" id="RU361117"/>
    </source>
</evidence>
<comment type="similarity">
    <text evidence="3">Belongs to the trehalose phosphatase family.</text>
</comment>
<name>A0A512HT75_9ACTN</name>
<dbReference type="Gene3D" id="3.40.50.1000">
    <property type="entry name" value="HAD superfamily/HAD-like"/>
    <property type="match status" value="1"/>
</dbReference>
<dbReference type="InterPro" id="IPR044651">
    <property type="entry name" value="OTSB-like"/>
</dbReference>
<accession>A0A512HT75</accession>
<sequence>MFMSDPGNTLLALDFDGTLAPIVEDPASAWIHPDSLAALRRLGPVLGGIVIITGRPVDQARRLGRFEEGPGLERLVVCGQYGAERWDASSGEVRRPGRPQAVSDLAECLPQWLEDHDAARIRVEDKGLAIALHTRGIAPGLLDELRPQIEALAARVGLHLEPGRQVIELRAAGTDKGQTLRRVVGPMNPAAVVYAGDDLGDLPAFQEGILLREQGVDVTLVCSASAEQDALVALADVVLDGPEAVAAWLTGLADELAPA</sequence>
<dbReference type="NCBIfam" id="TIGR00685">
    <property type="entry name" value="T6PP"/>
    <property type="match status" value="1"/>
</dbReference>